<feature type="compositionally biased region" description="Basic residues" evidence="1">
    <location>
        <begin position="335"/>
        <end position="344"/>
    </location>
</feature>
<keyword evidence="4" id="KW-1185">Reference proteome</keyword>
<dbReference type="Proteomes" id="UP000023152">
    <property type="component" value="Unassembled WGS sequence"/>
</dbReference>
<comment type="caution">
    <text evidence="3">The sequence shown here is derived from an EMBL/GenBank/DDBJ whole genome shotgun (WGS) entry which is preliminary data.</text>
</comment>
<proteinExistence type="predicted"/>
<dbReference type="AlphaFoldDB" id="X6LW63"/>
<organism evidence="3 4">
    <name type="scientific">Reticulomyxa filosa</name>
    <dbReference type="NCBI Taxonomy" id="46433"/>
    <lineage>
        <taxon>Eukaryota</taxon>
        <taxon>Sar</taxon>
        <taxon>Rhizaria</taxon>
        <taxon>Retaria</taxon>
        <taxon>Foraminifera</taxon>
        <taxon>Monothalamids</taxon>
        <taxon>Reticulomyxidae</taxon>
        <taxon>Reticulomyxa</taxon>
    </lineage>
</organism>
<dbReference type="Pfam" id="PF00536">
    <property type="entry name" value="SAM_1"/>
    <property type="match status" value="1"/>
</dbReference>
<evidence type="ECO:0000259" key="2">
    <source>
        <dbReference type="PROSITE" id="PS50105"/>
    </source>
</evidence>
<dbReference type="OrthoDB" id="6516566at2759"/>
<dbReference type="EMBL" id="ASPP01027384">
    <property type="protein sequence ID" value="ETO06193.1"/>
    <property type="molecule type" value="Genomic_DNA"/>
</dbReference>
<evidence type="ECO:0000256" key="1">
    <source>
        <dbReference type="SAM" id="MobiDB-lite"/>
    </source>
</evidence>
<dbReference type="InterPro" id="IPR001660">
    <property type="entry name" value="SAM"/>
</dbReference>
<gene>
    <name evidence="3" type="ORF">RFI_31205</name>
</gene>
<accession>X6LW63</accession>
<dbReference type="SUPFAM" id="SSF47769">
    <property type="entry name" value="SAM/Pointed domain"/>
    <property type="match status" value="1"/>
</dbReference>
<dbReference type="PROSITE" id="PS50105">
    <property type="entry name" value="SAM_DOMAIN"/>
    <property type="match status" value="1"/>
</dbReference>
<feature type="region of interest" description="Disordered" evidence="1">
    <location>
        <begin position="319"/>
        <end position="344"/>
    </location>
</feature>
<evidence type="ECO:0000313" key="3">
    <source>
        <dbReference type="EMBL" id="ETO06193.1"/>
    </source>
</evidence>
<evidence type="ECO:0000313" key="4">
    <source>
        <dbReference type="Proteomes" id="UP000023152"/>
    </source>
</evidence>
<reference evidence="3 4" key="1">
    <citation type="journal article" date="2013" name="Curr. Biol.">
        <title>The Genome of the Foraminiferan Reticulomyxa filosa.</title>
        <authorList>
            <person name="Glockner G."/>
            <person name="Hulsmann N."/>
            <person name="Schleicher M."/>
            <person name="Noegel A.A."/>
            <person name="Eichinger L."/>
            <person name="Gallinger C."/>
            <person name="Pawlowski J."/>
            <person name="Sierra R."/>
            <person name="Euteneuer U."/>
            <person name="Pillet L."/>
            <person name="Moustafa A."/>
            <person name="Platzer M."/>
            <person name="Groth M."/>
            <person name="Szafranski K."/>
            <person name="Schliwa M."/>
        </authorList>
    </citation>
    <scope>NUCLEOTIDE SEQUENCE [LARGE SCALE GENOMIC DNA]</scope>
</reference>
<feature type="domain" description="SAM" evidence="2">
    <location>
        <begin position="54"/>
        <end position="118"/>
    </location>
</feature>
<dbReference type="Gene3D" id="1.10.150.50">
    <property type="entry name" value="Transcription Factor, Ets-1"/>
    <property type="match status" value="1"/>
</dbReference>
<name>X6LW63_RETFI</name>
<feature type="compositionally biased region" description="Polar residues" evidence="1">
    <location>
        <begin position="219"/>
        <end position="234"/>
    </location>
</feature>
<sequence>MGACASTSQDLMNEDAIFQKYKLDKVTERQGCKGECEQKNSGLATQKIIPFEKWSTEQVYQWILSCENGKLRHTAKHFKREQIDGSLLLWITDEHLRNDLKMKSLKDRLRFQKALLNLCCKETKNGLYHQSKSTKPSKERKLPLGEGIENNSSTNSIQFQHLDIKQRNSNSLIISSVLIYLYTYKYKHTLHMYINRETNQINKHWYVYGMKKHPMRNMKGSNNNSERQACQSGTDGERENANLSVVNDNEWSEEDAEVVDMDTSKCNANFQKVLAPPDELKPTLTTASSSNVAITATNANHSDPSLADHYQSVNQLHFHKQKKKKKGRPINMKTKNSKRKLQKKKPVQCRFTITKVCYPRACHNCQKVLLSLSLSKKKKKLKKKTKKKKKFEMKTVNGRAPEWGDVDTEHTSLLQEKSTPRMWESDPKVNTSVNMQIILAYELARTFHSRLSILETQARQKLRLVQGYNGYFGKDIFEHMQHMKMDCCLVQNLMSLPSVESLPPSKNSSGTLKFLKLNPKTAGYNNGHCIHKDKHCCFVNCELLLNHGYFTCVGQKTRGRK</sequence>
<feature type="non-terminal residue" evidence="3">
    <location>
        <position position="561"/>
    </location>
</feature>
<protein>
    <recommendedName>
        <fullName evidence="2">SAM domain-containing protein</fullName>
    </recommendedName>
</protein>
<feature type="region of interest" description="Disordered" evidence="1">
    <location>
        <begin position="216"/>
        <end position="249"/>
    </location>
</feature>
<dbReference type="InterPro" id="IPR013761">
    <property type="entry name" value="SAM/pointed_sf"/>
</dbReference>
<feature type="compositionally biased region" description="Basic residues" evidence="1">
    <location>
        <begin position="319"/>
        <end position="328"/>
    </location>
</feature>